<dbReference type="Proteomes" id="UP001352852">
    <property type="component" value="Unassembled WGS sequence"/>
</dbReference>
<proteinExistence type="predicted"/>
<comment type="caution">
    <text evidence="1">The sequence shown here is derived from an EMBL/GenBank/DDBJ whole genome shotgun (WGS) entry which is preliminary data.</text>
</comment>
<reference evidence="1 2" key="1">
    <citation type="submission" date="2021-06" db="EMBL/GenBank/DDBJ databases">
        <authorList>
            <person name="Palmer J.M."/>
        </authorList>
    </citation>
    <scope>NUCLEOTIDE SEQUENCE [LARGE SCALE GENOMIC DNA]</scope>
    <source>
        <strain evidence="1 2">CL_MEX2019</strain>
        <tissue evidence="1">Muscle</tissue>
    </source>
</reference>
<accession>A0ABU7EEU9</accession>
<keyword evidence="2" id="KW-1185">Reference proteome</keyword>
<name>A0ABU7EEU9_9TELE</name>
<organism evidence="1 2">
    <name type="scientific">Characodon lateralis</name>
    <dbReference type="NCBI Taxonomy" id="208331"/>
    <lineage>
        <taxon>Eukaryota</taxon>
        <taxon>Metazoa</taxon>
        <taxon>Chordata</taxon>
        <taxon>Craniata</taxon>
        <taxon>Vertebrata</taxon>
        <taxon>Euteleostomi</taxon>
        <taxon>Actinopterygii</taxon>
        <taxon>Neopterygii</taxon>
        <taxon>Teleostei</taxon>
        <taxon>Neoteleostei</taxon>
        <taxon>Acanthomorphata</taxon>
        <taxon>Ovalentaria</taxon>
        <taxon>Atherinomorphae</taxon>
        <taxon>Cyprinodontiformes</taxon>
        <taxon>Goodeidae</taxon>
        <taxon>Characodon</taxon>
    </lineage>
</organism>
<evidence type="ECO:0000313" key="1">
    <source>
        <dbReference type="EMBL" id="MED6285134.1"/>
    </source>
</evidence>
<gene>
    <name evidence="1" type="ORF">CHARACLAT_026206</name>
</gene>
<evidence type="ECO:0000313" key="2">
    <source>
        <dbReference type="Proteomes" id="UP001352852"/>
    </source>
</evidence>
<dbReference type="EMBL" id="JAHUTJ010052314">
    <property type="protein sequence ID" value="MED6285134.1"/>
    <property type="molecule type" value="Genomic_DNA"/>
</dbReference>
<protein>
    <submittedName>
        <fullName evidence="1">Uncharacterized protein</fullName>
    </submittedName>
</protein>
<sequence length="136" mass="15285">MKMKICWLMQEFLQSCSRSFSFQPISSSYVYKSQLSTRLIETWLMTTSPPLTLLSPPLCPSPEQSAHVSQPPLVLTRAHGFLQASPVKPVFPTCNIPFPSPNTLVIVVFRIAGDLEELFFRISIEFSINNAKSCCD</sequence>